<dbReference type="RefSeq" id="WP_338450819.1">
    <property type="nucleotide sequence ID" value="NZ_CP137640.1"/>
</dbReference>
<name>A0ABZ2CDT2_9BACI</name>
<dbReference type="EMBL" id="CP137640">
    <property type="protein sequence ID" value="WVX81911.1"/>
    <property type="molecule type" value="Genomic_DNA"/>
</dbReference>
<accession>A0ABZ2CDT2</accession>
<organism evidence="1 2">
    <name type="scientific">Niallia oryzisoli</name>
    <dbReference type="NCBI Taxonomy" id="1737571"/>
    <lineage>
        <taxon>Bacteria</taxon>
        <taxon>Bacillati</taxon>
        <taxon>Bacillota</taxon>
        <taxon>Bacilli</taxon>
        <taxon>Bacillales</taxon>
        <taxon>Bacillaceae</taxon>
        <taxon>Niallia</taxon>
    </lineage>
</organism>
<protein>
    <submittedName>
        <fullName evidence="1">Uncharacterized protein</fullName>
    </submittedName>
</protein>
<dbReference type="Proteomes" id="UP001357223">
    <property type="component" value="Chromosome"/>
</dbReference>
<evidence type="ECO:0000313" key="1">
    <source>
        <dbReference type="EMBL" id="WVX81911.1"/>
    </source>
</evidence>
<proteinExistence type="predicted"/>
<sequence length="171" mass="19220">MIRSKHIEFTGDIQVQTMQRQSGIFIGERNSAIGWSTHGKENRVIGSISGQSNLLLNNMLILNDPDIVDTPIDDRDINLHVEQPNDHHTTNLTLESVNVNTMTHSNTISIGKGHINGIDANDKINYSIGNLFGHENQIKHNVNFVYDQDVMDGNINDQDIKITNIEHNEPM</sequence>
<gene>
    <name evidence="1" type="ORF">R4Z09_02440</name>
</gene>
<evidence type="ECO:0000313" key="2">
    <source>
        <dbReference type="Proteomes" id="UP001357223"/>
    </source>
</evidence>
<keyword evidence="2" id="KW-1185">Reference proteome</keyword>
<reference evidence="1 2" key="1">
    <citation type="submission" date="2023-10" db="EMBL/GenBank/DDBJ databases">
        <title>Niallia locisalis sp.nov. isolated from a salt pond sample.</title>
        <authorList>
            <person name="Li X.-J."/>
            <person name="Dong L."/>
        </authorList>
    </citation>
    <scope>NUCLEOTIDE SEQUENCE [LARGE SCALE GENOMIC DNA]</scope>
    <source>
        <strain evidence="1 2">DSM 29761</strain>
    </source>
</reference>